<dbReference type="InterPro" id="IPR007676">
    <property type="entry name" value="Ribophorin_I"/>
</dbReference>
<keyword evidence="10 11" id="KW-0472">Membrane</keyword>
<feature type="coiled-coil region" evidence="12">
    <location>
        <begin position="503"/>
        <end position="593"/>
    </location>
</feature>
<dbReference type="PANTHER" id="PTHR21049:SF0">
    <property type="entry name" value="DOLICHYL-DIPHOSPHOOLIGOSACCHARIDE--PROTEIN GLYCOSYLTRANSFERASE SUBUNIT 1"/>
    <property type="match status" value="1"/>
</dbReference>
<feature type="transmembrane region" description="Helical" evidence="11">
    <location>
        <begin position="429"/>
        <end position="447"/>
    </location>
</feature>
<organism evidence="13 14">
    <name type="scientific">Hyalella azteca</name>
    <name type="common">Amphipod</name>
    <dbReference type="NCBI Taxonomy" id="294128"/>
    <lineage>
        <taxon>Eukaryota</taxon>
        <taxon>Metazoa</taxon>
        <taxon>Ecdysozoa</taxon>
        <taxon>Arthropoda</taxon>
        <taxon>Crustacea</taxon>
        <taxon>Multicrustacea</taxon>
        <taxon>Malacostraca</taxon>
        <taxon>Eumalacostraca</taxon>
        <taxon>Peracarida</taxon>
        <taxon>Amphipoda</taxon>
        <taxon>Senticaudata</taxon>
        <taxon>Talitrida</taxon>
        <taxon>Talitroidea</taxon>
        <taxon>Hyalellidae</taxon>
        <taxon>Hyalella</taxon>
    </lineage>
</organism>
<dbReference type="OMA" id="RYEYARE"/>
<dbReference type="Pfam" id="PF04597">
    <property type="entry name" value="Ribophorin_I"/>
    <property type="match status" value="1"/>
</dbReference>
<dbReference type="PANTHER" id="PTHR21049">
    <property type="entry name" value="RIBOPHORIN I"/>
    <property type="match status" value="1"/>
</dbReference>
<feature type="signal peptide" evidence="11">
    <location>
        <begin position="1"/>
        <end position="19"/>
    </location>
</feature>
<keyword evidence="13" id="KW-1185">Reference proteome</keyword>
<dbReference type="OrthoDB" id="310030at2759"/>
<accession>A0A8B7P3X2</accession>
<dbReference type="UniPathway" id="UPA00378"/>
<comment type="subcellular location">
    <subcellularLocation>
        <location evidence="2 11">Endoplasmic reticulum membrane</location>
        <topology evidence="2 11">Single-pass type I membrane protein</topology>
    </subcellularLocation>
</comment>
<evidence type="ECO:0000256" key="3">
    <source>
        <dbReference type="ARBA" id="ARBA00004922"/>
    </source>
</evidence>
<name>A0A8B7P3X2_HYAAZ</name>
<evidence type="ECO:0000313" key="14">
    <source>
        <dbReference type="RefSeq" id="XP_018020748.1"/>
    </source>
</evidence>
<keyword evidence="12" id="KW-0175">Coiled coil</keyword>
<comment type="pathway">
    <text evidence="3 11">Protein modification; protein glycosylation.</text>
</comment>
<evidence type="ECO:0000256" key="8">
    <source>
        <dbReference type="ARBA" id="ARBA00022824"/>
    </source>
</evidence>
<evidence type="ECO:0000256" key="1">
    <source>
        <dbReference type="ARBA" id="ARBA00002791"/>
    </source>
</evidence>
<dbReference type="AlphaFoldDB" id="A0A8B7P3X2"/>
<evidence type="ECO:0000256" key="7">
    <source>
        <dbReference type="ARBA" id="ARBA00022729"/>
    </source>
</evidence>
<reference evidence="14" key="1">
    <citation type="submission" date="2025-08" db="UniProtKB">
        <authorList>
            <consortium name="RefSeq"/>
        </authorList>
    </citation>
    <scope>IDENTIFICATION</scope>
    <source>
        <tissue evidence="14">Whole organism</tissue>
    </source>
</reference>
<gene>
    <name evidence="14" type="primary">LOC108677107</name>
</gene>
<dbReference type="GO" id="GO:0008250">
    <property type="term" value="C:oligosaccharyltransferase complex"/>
    <property type="evidence" value="ECO:0007669"/>
    <property type="project" value="UniProtKB-UniRule"/>
</dbReference>
<proteinExistence type="inferred from homology"/>
<evidence type="ECO:0000313" key="13">
    <source>
        <dbReference type="Proteomes" id="UP000694843"/>
    </source>
</evidence>
<comment type="similarity">
    <text evidence="4 11">Belongs to the OST1 family.</text>
</comment>
<evidence type="ECO:0000256" key="9">
    <source>
        <dbReference type="ARBA" id="ARBA00022989"/>
    </source>
</evidence>
<keyword evidence="6 11" id="KW-0812">Transmembrane</keyword>
<dbReference type="Proteomes" id="UP000694843">
    <property type="component" value="Unplaced"/>
</dbReference>
<keyword evidence="8 11" id="KW-0256">Endoplasmic reticulum</keyword>
<dbReference type="GO" id="GO:0018279">
    <property type="term" value="P:protein N-linked glycosylation via asparagine"/>
    <property type="evidence" value="ECO:0007669"/>
    <property type="project" value="TreeGrafter"/>
</dbReference>
<sequence>MSFLVRLISFLCLLSLGLSATDVINKDIVFKNLERKIDLTTQLVKISSKITIENTGSSPVKYFLVTLTSEEFEKLSYLGAQVGSYQLTTAETLIPNHPGYHFYRVDLRDVLQGGKISSPVEVEVVLAGALQPYPASIQQGEKQLVVYEGSHWTPAAYRVTSQTTTVMLPSPNAESFTKLKPTSHSDTNIVYGPYESIPAFSADPMRVHYETSSSFLTITNLERVLEVSHWGNIAVEETIDLLHTGAKLKGPFSRYDYQRDHNAHTNVKSFRTILPASARDVYYRDEIGNISTSNLRVRDDSVEVDLRPRFPLFGGWKTHYKLGYNVPSYEYLYNSGEQYALKMRILDHVYDDMVVEQLLLKIILPEGVKDILISTPFPVTREDDGLFATYLDTVGRVVVSLRAAKLNALHIQDFTLYYKFPGLLMLQEPLLVVAAFLALFIAVMIWVRLDLTLSPDRDAEAKMRVSSHCSLVASRHYKRVAIYHAMLDEITKQQGLGNPPNALSQFQANIKKLQANLKDESQAIAELLAKIRSDNSEVAEKVNELQKYDREVREAVVQQCSNMEKLLGKKMAKQAYADQEQELSKRREEAMDKLRNVAALL</sequence>
<evidence type="ECO:0000256" key="5">
    <source>
        <dbReference type="ARBA" id="ARBA00017611"/>
    </source>
</evidence>
<evidence type="ECO:0000256" key="6">
    <source>
        <dbReference type="ARBA" id="ARBA00022692"/>
    </source>
</evidence>
<dbReference type="RefSeq" id="XP_018020748.1">
    <property type="nucleotide sequence ID" value="XM_018165259.2"/>
</dbReference>
<feature type="chain" id="PRO_5034679214" description="Dolichyl-diphosphooligosaccharide--protein glycosyltransferase subunit 1" evidence="11">
    <location>
        <begin position="20"/>
        <end position="601"/>
    </location>
</feature>
<evidence type="ECO:0000256" key="2">
    <source>
        <dbReference type="ARBA" id="ARBA00004115"/>
    </source>
</evidence>
<dbReference type="GeneID" id="108677107"/>
<comment type="function">
    <text evidence="1 11">Subunit of the oligosaccharyl transferase (OST) complex that catalyzes the initial transfer of a defined glycan (Glc(3)Man(9)GlcNAc(2) in eukaryotes) from the lipid carrier dolichol-pyrophosphate to an asparagine residue within an Asn-X-Ser/Thr consensus motif in nascent polypeptide chains, the first step in protein N-glycosylation. N-glycosylation occurs cotranslationally and the complex associates with the Sec61 complex at the channel-forming translocon complex that mediates protein translocation across the endoplasmic reticulum (ER). All subunits are required for a maximal enzyme activity.</text>
</comment>
<protein>
    <recommendedName>
        <fullName evidence="5 11">Dolichyl-diphosphooligosaccharide--protein glycosyltransferase subunit 1</fullName>
    </recommendedName>
</protein>
<comment type="subunit">
    <text evidence="11">Component of the oligosaccharyltransferase (OST) complex.</text>
</comment>
<evidence type="ECO:0000256" key="10">
    <source>
        <dbReference type="ARBA" id="ARBA00023136"/>
    </source>
</evidence>
<evidence type="ECO:0000256" key="4">
    <source>
        <dbReference type="ARBA" id="ARBA00008905"/>
    </source>
</evidence>
<keyword evidence="7 11" id="KW-0732">Signal</keyword>
<keyword evidence="9 11" id="KW-1133">Transmembrane helix</keyword>
<evidence type="ECO:0000256" key="12">
    <source>
        <dbReference type="SAM" id="Coils"/>
    </source>
</evidence>
<evidence type="ECO:0000256" key="11">
    <source>
        <dbReference type="RuleBase" id="RU361143"/>
    </source>
</evidence>
<dbReference type="KEGG" id="hazt:108677107"/>